<reference evidence="3" key="1">
    <citation type="journal article" date="2021" name="PeerJ">
        <title>Extensive microbial diversity within the chicken gut microbiome revealed by metagenomics and culture.</title>
        <authorList>
            <person name="Gilroy R."/>
            <person name="Ravi A."/>
            <person name="Getino M."/>
            <person name="Pursley I."/>
            <person name="Horton D.L."/>
            <person name="Alikhan N.F."/>
            <person name="Baker D."/>
            <person name="Gharbi K."/>
            <person name="Hall N."/>
            <person name="Watson M."/>
            <person name="Adriaenssens E.M."/>
            <person name="Foster-Nyarko E."/>
            <person name="Jarju S."/>
            <person name="Secka A."/>
            <person name="Antonio M."/>
            <person name="Oren A."/>
            <person name="Chaudhuri R.R."/>
            <person name="La Ragione R."/>
            <person name="Hildebrand F."/>
            <person name="Pallen M.J."/>
        </authorList>
    </citation>
    <scope>NUCLEOTIDE SEQUENCE</scope>
    <source>
        <strain evidence="3">CHK179-7159</strain>
    </source>
</reference>
<proteinExistence type="predicted"/>
<reference evidence="3" key="2">
    <citation type="submission" date="2021-04" db="EMBL/GenBank/DDBJ databases">
        <authorList>
            <person name="Gilroy R."/>
        </authorList>
    </citation>
    <scope>NUCLEOTIDE SEQUENCE</scope>
    <source>
        <strain evidence="3">CHK179-7159</strain>
    </source>
</reference>
<evidence type="ECO:0000313" key="4">
    <source>
        <dbReference type="Proteomes" id="UP000886858"/>
    </source>
</evidence>
<keyword evidence="3" id="KW-0328">Glycosyltransferase</keyword>
<evidence type="ECO:0000256" key="1">
    <source>
        <dbReference type="ARBA" id="ARBA00022679"/>
    </source>
</evidence>
<sequence length="399" mass="47520">MRILIDMTSVQPANGIQTNGGGEYAYRIFYELLQNVHESIREIHVMLSQKKGKNVKTLRLCQEFHIVLKYYSNLTEFEDVINNGNYEKIFFPVCYPEYSEMKINRNLKVIAVIHDLSLMQELMIEKRSNAYMIRNIKGFFRHMFVIFFGNIFVRELKEKHRQLFNLSDYMKIITVSYYSRNVMEFLLEKKVDYVLYTPSKKRIYEYDTDEKNILKKLNVEEDKYFLLINASRWLKNNLRVIKVLDRLFSTSVLENLHNMKVLVCGITPKYLSFYQKKIKNKNHFILTDFVEEEELEVLYKNAFAFVFPSLLEGFGMPPSEALKYETMCLCSTSTSLPEIYRDSVIYFEPENDTSIAVSVTSLFDIEYVNMVRKRIHYCTQMLREKQEHDLKKICEMILE</sequence>
<dbReference type="EMBL" id="DWYY01000072">
    <property type="protein sequence ID" value="HJA92818.1"/>
    <property type="molecule type" value="Genomic_DNA"/>
</dbReference>
<feature type="domain" description="Glycosyl transferase family 1" evidence="2">
    <location>
        <begin position="212"/>
        <end position="366"/>
    </location>
</feature>
<dbReference type="Gene3D" id="3.40.50.2000">
    <property type="entry name" value="Glycogen Phosphorylase B"/>
    <property type="match status" value="1"/>
</dbReference>
<evidence type="ECO:0000259" key="2">
    <source>
        <dbReference type="Pfam" id="PF00534"/>
    </source>
</evidence>
<organism evidence="3 4">
    <name type="scientific">Candidatus Eisenbergiella merdipullorum</name>
    <dbReference type="NCBI Taxonomy" id="2838553"/>
    <lineage>
        <taxon>Bacteria</taxon>
        <taxon>Bacillati</taxon>
        <taxon>Bacillota</taxon>
        <taxon>Clostridia</taxon>
        <taxon>Lachnospirales</taxon>
        <taxon>Lachnospiraceae</taxon>
        <taxon>Eisenbergiella</taxon>
    </lineage>
</organism>
<dbReference type="SUPFAM" id="SSF53756">
    <property type="entry name" value="UDP-Glycosyltransferase/glycogen phosphorylase"/>
    <property type="match status" value="1"/>
</dbReference>
<dbReference type="Proteomes" id="UP000886858">
    <property type="component" value="Unassembled WGS sequence"/>
</dbReference>
<dbReference type="GO" id="GO:0016757">
    <property type="term" value="F:glycosyltransferase activity"/>
    <property type="evidence" value="ECO:0007669"/>
    <property type="project" value="UniProtKB-KW"/>
</dbReference>
<dbReference type="EC" id="2.4.-.-" evidence="3"/>
<comment type="caution">
    <text evidence="3">The sequence shown here is derived from an EMBL/GenBank/DDBJ whole genome shotgun (WGS) entry which is preliminary data.</text>
</comment>
<dbReference type="Pfam" id="PF00534">
    <property type="entry name" value="Glycos_transf_1"/>
    <property type="match status" value="1"/>
</dbReference>
<gene>
    <name evidence="3" type="ORF">H9717_06835</name>
</gene>
<dbReference type="PANTHER" id="PTHR46401">
    <property type="entry name" value="GLYCOSYLTRANSFERASE WBBK-RELATED"/>
    <property type="match status" value="1"/>
</dbReference>
<dbReference type="AlphaFoldDB" id="A0A9D2KZP1"/>
<evidence type="ECO:0000313" key="3">
    <source>
        <dbReference type="EMBL" id="HJA92818.1"/>
    </source>
</evidence>
<protein>
    <submittedName>
        <fullName evidence="3">Glycosyltransferase</fullName>
        <ecNumber evidence="3">2.4.-.-</ecNumber>
    </submittedName>
</protein>
<accession>A0A9D2KZP1</accession>
<dbReference type="PANTHER" id="PTHR46401:SF2">
    <property type="entry name" value="GLYCOSYLTRANSFERASE WBBK-RELATED"/>
    <property type="match status" value="1"/>
</dbReference>
<keyword evidence="1 3" id="KW-0808">Transferase</keyword>
<dbReference type="InterPro" id="IPR001296">
    <property type="entry name" value="Glyco_trans_1"/>
</dbReference>
<name>A0A9D2KZP1_9FIRM</name>